<name>A0A939ML75_9MICO</name>
<evidence type="ECO:0000256" key="6">
    <source>
        <dbReference type="SAM" id="MobiDB-lite"/>
    </source>
</evidence>
<dbReference type="Pfam" id="PF00392">
    <property type="entry name" value="GntR"/>
    <property type="match status" value="1"/>
</dbReference>
<dbReference type="RefSeq" id="WP_208095647.1">
    <property type="nucleotide sequence ID" value="NZ_JAGDYM010000004.1"/>
</dbReference>
<keyword evidence="5" id="KW-0804">Transcription</keyword>
<dbReference type="InterPro" id="IPR004839">
    <property type="entry name" value="Aminotransferase_I/II_large"/>
</dbReference>
<dbReference type="InterPro" id="IPR015424">
    <property type="entry name" value="PyrdxlP-dep_Trfase"/>
</dbReference>
<dbReference type="SUPFAM" id="SSF53383">
    <property type="entry name" value="PLP-dependent transferases"/>
    <property type="match status" value="1"/>
</dbReference>
<evidence type="ECO:0000256" key="5">
    <source>
        <dbReference type="ARBA" id="ARBA00023163"/>
    </source>
</evidence>
<keyword evidence="8" id="KW-0032">Aminotransferase</keyword>
<evidence type="ECO:0000256" key="3">
    <source>
        <dbReference type="ARBA" id="ARBA00023015"/>
    </source>
</evidence>
<dbReference type="InterPro" id="IPR036388">
    <property type="entry name" value="WH-like_DNA-bd_sf"/>
</dbReference>
<dbReference type="AlphaFoldDB" id="A0A939ML75"/>
<evidence type="ECO:0000313" key="9">
    <source>
        <dbReference type="Proteomes" id="UP000664382"/>
    </source>
</evidence>
<evidence type="ECO:0000313" key="8">
    <source>
        <dbReference type="EMBL" id="MBO1900857.1"/>
    </source>
</evidence>
<evidence type="ECO:0000259" key="7">
    <source>
        <dbReference type="PROSITE" id="PS50949"/>
    </source>
</evidence>
<reference evidence="8" key="1">
    <citation type="submission" date="2021-03" db="EMBL/GenBank/DDBJ databases">
        <title>Leucobacter chromiisoli sp. nov., isolated from chromium-containing soil of chemical plant.</title>
        <authorList>
            <person name="Xu Z."/>
        </authorList>
    </citation>
    <scope>NUCLEOTIDE SEQUENCE</scope>
    <source>
        <strain evidence="8">S27</strain>
    </source>
</reference>
<keyword evidence="2" id="KW-0663">Pyridoxal phosphate</keyword>
<feature type="compositionally biased region" description="Basic and acidic residues" evidence="6">
    <location>
        <begin position="1"/>
        <end position="15"/>
    </location>
</feature>
<dbReference type="Proteomes" id="UP000664382">
    <property type="component" value="Unassembled WGS sequence"/>
</dbReference>
<feature type="compositionally biased region" description="Low complexity" evidence="6">
    <location>
        <begin position="124"/>
        <end position="148"/>
    </location>
</feature>
<dbReference type="GO" id="GO:0030170">
    <property type="term" value="F:pyridoxal phosphate binding"/>
    <property type="evidence" value="ECO:0007669"/>
    <property type="project" value="InterPro"/>
</dbReference>
<protein>
    <submittedName>
        <fullName evidence="8">PLP-dependent aminotransferase family protein</fullName>
    </submittedName>
</protein>
<organism evidence="8 9">
    <name type="scientific">Leucobacter weissii</name>
    <dbReference type="NCBI Taxonomy" id="1983706"/>
    <lineage>
        <taxon>Bacteria</taxon>
        <taxon>Bacillati</taxon>
        <taxon>Actinomycetota</taxon>
        <taxon>Actinomycetes</taxon>
        <taxon>Micrococcales</taxon>
        <taxon>Microbacteriaceae</taxon>
        <taxon>Leucobacter</taxon>
    </lineage>
</organism>
<keyword evidence="9" id="KW-1185">Reference proteome</keyword>
<dbReference type="CDD" id="cd07377">
    <property type="entry name" value="WHTH_GntR"/>
    <property type="match status" value="1"/>
</dbReference>
<dbReference type="Gene3D" id="1.10.10.10">
    <property type="entry name" value="Winged helix-like DNA-binding domain superfamily/Winged helix DNA-binding domain"/>
    <property type="match status" value="1"/>
</dbReference>
<dbReference type="InterPro" id="IPR036390">
    <property type="entry name" value="WH_DNA-bd_sf"/>
</dbReference>
<feature type="region of interest" description="Disordered" evidence="6">
    <location>
        <begin position="1"/>
        <end position="25"/>
    </location>
</feature>
<dbReference type="PANTHER" id="PTHR46577">
    <property type="entry name" value="HTH-TYPE TRANSCRIPTIONAL REGULATORY PROTEIN GABR"/>
    <property type="match status" value="1"/>
</dbReference>
<dbReference type="SMART" id="SM00345">
    <property type="entry name" value="HTH_GNTR"/>
    <property type="match status" value="1"/>
</dbReference>
<dbReference type="GO" id="GO:0003677">
    <property type="term" value="F:DNA binding"/>
    <property type="evidence" value="ECO:0007669"/>
    <property type="project" value="UniProtKB-KW"/>
</dbReference>
<keyword evidence="3" id="KW-0805">Transcription regulation</keyword>
<dbReference type="CDD" id="cd00609">
    <property type="entry name" value="AAT_like"/>
    <property type="match status" value="1"/>
</dbReference>
<proteinExistence type="inferred from homology"/>
<comment type="similarity">
    <text evidence="1">In the C-terminal section; belongs to the class-I pyridoxal-phosphate-dependent aminotransferase family.</text>
</comment>
<dbReference type="GO" id="GO:0008483">
    <property type="term" value="F:transaminase activity"/>
    <property type="evidence" value="ECO:0007669"/>
    <property type="project" value="UniProtKB-KW"/>
</dbReference>
<dbReference type="EMBL" id="JAGDYM010000004">
    <property type="protein sequence ID" value="MBO1900857.1"/>
    <property type="molecule type" value="Genomic_DNA"/>
</dbReference>
<keyword evidence="8" id="KW-0808">Transferase</keyword>
<dbReference type="InterPro" id="IPR015421">
    <property type="entry name" value="PyrdxlP-dep_Trfase_major"/>
</dbReference>
<evidence type="ECO:0000256" key="1">
    <source>
        <dbReference type="ARBA" id="ARBA00005384"/>
    </source>
</evidence>
<dbReference type="PANTHER" id="PTHR46577:SF1">
    <property type="entry name" value="HTH-TYPE TRANSCRIPTIONAL REGULATORY PROTEIN GABR"/>
    <property type="match status" value="1"/>
</dbReference>
<dbReference type="InterPro" id="IPR000524">
    <property type="entry name" value="Tscrpt_reg_HTH_GntR"/>
</dbReference>
<dbReference type="SUPFAM" id="SSF46785">
    <property type="entry name" value="Winged helix' DNA-binding domain"/>
    <property type="match status" value="1"/>
</dbReference>
<comment type="caution">
    <text evidence="8">The sequence shown here is derived from an EMBL/GenBank/DDBJ whole genome shotgun (WGS) entry which is preliminary data.</text>
</comment>
<sequence>MPNTADPRRSEERAHQHSRTAAELPVVLDRRGEESLPVQLAAALRAAIDGGALLPGEPVAASREQARRLGVARGVVVAAYEQLIAEGYLTAAHGRGTRVHPELRTASAGPVGGARPASGRGAEPIAAPDPGPASGAAGAAGSARGPAGPLTPGLPDISAVDTPAWRAAWRSAAARAHLRAPDLGDPALRSEIAEHMRRMRGTARPAEDIIVTAGTREGLGLLMTALGTTGGRRLVIGVEDPGYPSLRRVAARHGAEIVALPVDVDGLDTGALPEGLLDAVIVTPSHQYPLGGSLPLARRRQLLEWAVRGGAVIVEDDYDSELRHAGSPLPALAALDDPVEGSVVLLGTFSKTVSQSLSAGFLLAPRRLRALVEPVRRDLGGPVPAVVQTALAAYLGSGELRRHTARMRRRYAARREAVVEKLLGVPGARVRTMSGGLHAVVQFGSSPETERQVLAASDAVGLGAVPLSAYWQQRTPGAMRYGLVIGTGGADDARFARALTALRAVLLAADLGGKEAHPGV</sequence>
<feature type="region of interest" description="Disordered" evidence="6">
    <location>
        <begin position="104"/>
        <end position="155"/>
    </location>
</feature>
<evidence type="ECO:0000256" key="2">
    <source>
        <dbReference type="ARBA" id="ARBA00022898"/>
    </source>
</evidence>
<accession>A0A939ML75</accession>
<dbReference type="GO" id="GO:0003700">
    <property type="term" value="F:DNA-binding transcription factor activity"/>
    <property type="evidence" value="ECO:0007669"/>
    <property type="project" value="InterPro"/>
</dbReference>
<dbReference type="PROSITE" id="PS50949">
    <property type="entry name" value="HTH_GNTR"/>
    <property type="match status" value="1"/>
</dbReference>
<keyword evidence="4" id="KW-0238">DNA-binding</keyword>
<dbReference type="Gene3D" id="3.40.640.10">
    <property type="entry name" value="Type I PLP-dependent aspartate aminotransferase-like (Major domain)"/>
    <property type="match status" value="1"/>
</dbReference>
<gene>
    <name evidence="8" type="ORF">J4H92_02705</name>
</gene>
<dbReference type="InterPro" id="IPR051446">
    <property type="entry name" value="HTH_trans_reg/aminotransferase"/>
</dbReference>
<evidence type="ECO:0000256" key="4">
    <source>
        <dbReference type="ARBA" id="ARBA00023125"/>
    </source>
</evidence>
<dbReference type="Pfam" id="PF00155">
    <property type="entry name" value="Aminotran_1_2"/>
    <property type="match status" value="1"/>
</dbReference>
<feature type="domain" description="HTH gntR-type" evidence="7">
    <location>
        <begin position="34"/>
        <end position="102"/>
    </location>
</feature>